<organism evidence="3 4">
    <name type="scientific">Serratia odorifera DSM 4582</name>
    <dbReference type="NCBI Taxonomy" id="667129"/>
    <lineage>
        <taxon>Bacteria</taxon>
        <taxon>Pseudomonadati</taxon>
        <taxon>Pseudomonadota</taxon>
        <taxon>Gammaproteobacteria</taxon>
        <taxon>Enterobacterales</taxon>
        <taxon>Yersiniaceae</taxon>
        <taxon>Serratia</taxon>
    </lineage>
</organism>
<dbReference type="Pfam" id="PF18602">
    <property type="entry name" value="Rap1a"/>
    <property type="match status" value="1"/>
</dbReference>
<comment type="caution">
    <text evidence="3">The sequence shown here is derived from an EMBL/GenBank/DDBJ whole genome shotgun (WGS) entry which is preliminary data.</text>
</comment>
<dbReference type="InterPro" id="IPR041238">
    <property type="entry name" value="Rap1a"/>
</dbReference>
<evidence type="ECO:0000259" key="2">
    <source>
        <dbReference type="Pfam" id="PF18602"/>
    </source>
</evidence>
<keyword evidence="4" id="KW-1185">Reference proteome</keyword>
<feature type="domain" description="Rap1a immunity protein" evidence="2">
    <location>
        <begin position="45"/>
        <end position="122"/>
    </location>
</feature>
<feature type="chain" id="PRO_5003055987" description="Rap1a immunity protein domain-containing protein" evidence="1">
    <location>
        <begin position="26"/>
        <end position="125"/>
    </location>
</feature>
<evidence type="ECO:0000313" key="3">
    <source>
        <dbReference type="EMBL" id="EFE94680.1"/>
    </source>
</evidence>
<proteinExistence type="predicted"/>
<gene>
    <name evidence="3" type="ORF">HMPREF0758_3551</name>
</gene>
<dbReference type="EMBL" id="ADBY01000051">
    <property type="protein sequence ID" value="EFE94680.1"/>
    <property type="molecule type" value="Genomic_DNA"/>
</dbReference>
<reference evidence="3 4" key="1">
    <citation type="submission" date="2010-01" db="EMBL/GenBank/DDBJ databases">
        <authorList>
            <person name="Muzny D."/>
            <person name="Qin X."/>
            <person name="Deng J."/>
            <person name="Jiang H."/>
            <person name="Liu Y."/>
            <person name="Qu J."/>
            <person name="Song X.-Z."/>
            <person name="Zhang L."/>
            <person name="Thornton R."/>
            <person name="Coyle M."/>
            <person name="Francisco L."/>
            <person name="Jackson L."/>
            <person name="Javaid M."/>
            <person name="Korchina V."/>
            <person name="Kovar C."/>
            <person name="Mata R."/>
            <person name="Mathew T."/>
            <person name="Ngo R."/>
            <person name="Nguyen L."/>
            <person name="Nguyen N."/>
            <person name="Okwuonu G."/>
            <person name="Ongeri F."/>
            <person name="Pham C."/>
            <person name="Simmons D."/>
            <person name="Wilczek-Boney K."/>
            <person name="Hale W."/>
            <person name="Jakkamsetti A."/>
            <person name="Pham P."/>
            <person name="Ruth R."/>
            <person name="San Lucas F."/>
            <person name="Warren J."/>
            <person name="Zhang J."/>
            <person name="Zhao Z."/>
            <person name="Zhou C."/>
            <person name="Zhu D."/>
            <person name="Lee S."/>
            <person name="Bess C."/>
            <person name="Blankenburg K."/>
            <person name="Forbes L."/>
            <person name="Fu Q."/>
            <person name="Gubbala S."/>
            <person name="Hirani K."/>
            <person name="Jayaseelan J.C."/>
            <person name="Lara F."/>
            <person name="Munidasa M."/>
            <person name="Palculict T."/>
            <person name="Patil S."/>
            <person name="Pu L.-L."/>
            <person name="Saada N."/>
            <person name="Tang L."/>
            <person name="Weissenberger G."/>
            <person name="Zhu Y."/>
            <person name="Hemphill L."/>
            <person name="Shang Y."/>
            <person name="Youmans B."/>
            <person name="Ayvaz T."/>
            <person name="Ross M."/>
            <person name="Santibanez J."/>
            <person name="Aqrawi P."/>
            <person name="Gross S."/>
            <person name="Joshi V."/>
            <person name="Fowler G."/>
            <person name="Nazareth L."/>
            <person name="Reid J."/>
            <person name="Worley K."/>
            <person name="Petrosino J."/>
            <person name="Highlander S."/>
            <person name="Gibbs R."/>
        </authorList>
    </citation>
    <scope>NUCLEOTIDE SEQUENCE [LARGE SCALE GENOMIC DNA]</scope>
    <source>
        <strain evidence="3 4">DSM 4582</strain>
    </source>
</reference>
<accession>D4E5V1</accession>
<dbReference type="HOGENOM" id="CLU_166876_0_0_6"/>
<sequence>MAGCVAMIKQAFMAVVLLVSFAANAGFYSGSALLSESEGYVKNKNGTATVAQALDGGMFMGYVAGVFDTYSMQGNRNICPDTGMSVGMASDAVMQYLNEHPEQLHYSAPSVIMLALSSAFPCERH</sequence>
<dbReference type="STRING" id="667129.HMPREF0758_3551"/>
<evidence type="ECO:0000256" key="1">
    <source>
        <dbReference type="SAM" id="SignalP"/>
    </source>
</evidence>
<dbReference type="AlphaFoldDB" id="D4E5V1"/>
<dbReference type="Proteomes" id="UP000005723">
    <property type="component" value="Unassembled WGS sequence"/>
</dbReference>
<feature type="signal peptide" evidence="1">
    <location>
        <begin position="1"/>
        <end position="25"/>
    </location>
</feature>
<dbReference type="Gene3D" id="1.10.890.40">
    <property type="match status" value="1"/>
</dbReference>
<name>D4E5V1_SEROD</name>
<evidence type="ECO:0000313" key="4">
    <source>
        <dbReference type="Proteomes" id="UP000005723"/>
    </source>
</evidence>
<keyword evidence="1" id="KW-0732">Signal</keyword>
<protein>
    <recommendedName>
        <fullName evidence="2">Rap1a immunity protein domain-containing protein</fullName>
    </recommendedName>
</protein>